<evidence type="ECO:0000313" key="2">
    <source>
        <dbReference type="Proteomes" id="UP000315295"/>
    </source>
</evidence>
<keyword evidence="2" id="KW-1185">Reference proteome</keyword>
<dbReference type="STRING" id="106549.A0A540ML25"/>
<reference evidence="1 2" key="1">
    <citation type="journal article" date="2019" name="G3 (Bethesda)">
        <title>Sequencing of a Wild Apple (Malus baccata) Genome Unravels the Differences Between Cultivated and Wild Apple Species Regarding Disease Resistance and Cold Tolerance.</title>
        <authorList>
            <person name="Chen X."/>
        </authorList>
    </citation>
    <scope>NUCLEOTIDE SEQUENCE [LARGE SCALE GENOMIC DNA]</scope>
    <source>
        <strain evidence="2">cv. Shandingzi</strain>
        <tissue evidence="1">Leaves</tissue>
    </source>
</reference>
<dbReference type="Proteomes" id="UP000315295">
    <property type="component" value="Unassembled WGS sequence"/>
</dbReference>
<comment type="caution">
    <text evidence="1">The sequence shown here is derived from an EMBL/GenBank/DDBJ whole genome shotgun (WGS) entry which is preliminary data.</text>
</comment>
<accession>A0A540ML25</accession>
<evidence type="ECO:0000313" key="1">
    <source>
        <dbReference type="EMBL" id="TQD99516.1"/>
    </source>
</evidence>
<dbReference type="AlphaFoldDB" id="A0A540ML25"/>
<proteinExistence type="predicted"/>
<dbReference type="EMBL" id="VIEB01000234">
    <property type="protein sequence ID" value="TQD99516.1"/>
    <property type="molecule type" value="Genomic_DNA"/>
</dbReference>
<sequence length="78" mass="8702">MSLAPAPAPANHVQWYYPAPTGTPATPFHLQHSYTIPPPASPGCSILWKVGYIGRTYMNEHYSSPQVYPASQWWDTTL</sequence>
<name>A0A540ML25_MALBA</name>
<organism evidence="1 2">
    <name type="scientific">Malus baccata</name>
    <name type="common">Siberian crab apple</name>
    <name type="synonym">Pyrus baccata</name>
    <dbReference type="NCBI Taxonomy" id="106549"/>
    <lineage>
        <taxon>Eukaryota</taxon>
        <taxon>Viridiplantae</taxon>
        <taxon>Streptophyta</taxon>
        <taxon>Embryophyta</taxon>
        <taxon>Tracheophyta</taxon>
        <taxon>Spermatophyta</taxon>
        <taxon>Magnoliopsida</taxon>
        <taxon>eudicotyledons</taxon>
        <taxon>Gunneridae</taxon>
        <taxon>Pentapetalae</taxon>
        <taxon>rosids</taxon>
        <taxon>fabids</taxon>
        <taxon>Rosales</taxon>
        <taxon>Rosaceae</taxon>
        <taxon>Amygdaloideae</taxon>
        <taxon>Maleae</taxon>
        <taxon>Malus</taxon>
    </lineage>
</organism>
<gene>
    <name evidence="1" type="ORF">C1H46_014852</name>
</gene>
<protein>
    <submittedName>
        <fullName evidence="1">Uncharacterized protein</fullName>
    </submittedName>
</protein>